<gene>
    <name evidence="1" type="ORF">FRX31_010908</name>
</gene>
<evidence type="ECO:0000313" key="2">
    <source>
        <dbReference type="Proteomes" id="UP000554482"/>
    </source>
</evidence>
<proteinExistence type="predicted"/>
<evidence type="ECO:0000313" key="1">
    <source>
        <dbReference type="EMBL" id="KAF5199504.1"/>
    </source>
</evidence>
<sequence>VDNRNLERNSVIESGASTRQELQRRCEEIVSEFDNYSKTMGAYMQRIESI</sequence>
<dbReference type="EMBL" id="JABWDY010011867">
    <property type="protein sequence ID" value="KAF5199504.1"/>
    <property type="molecule type" value="Genomic_DNA"/>
</dbReference>
<dbReference type="Proteomes" id="UP000554482">
    <property type="component" value="Unassembled WGS sequence"/>
</dbReference>
<name>A0A7J6WQ63_THATH</name>
<dbReference type="AlphaFoldDB" id="A0A7J6WQ63"/>
<accession>A0A7J6WQ63</accession>
<comment type="caution">
    <text evidence="1">The sequence shown here is derived from an EMBL/GenBank/DDBJ whole genome shotgun (WGS) entry which is preliminary data.</text>
</comment>
<reference evidence="1 2" key="1">
    <citation type="submission" date="2020-06" db="EMBL/GenBank/DDBJ databases">
        <title>Transcriptomic and genomic resources for Thalictrum thalictroides and T. hernandezii: Facilitating candidate gene discovery in an emerging model plant lineage.</title>
        <authorList>
            <person name="Arias T."/>
            <person name="Riano-Pachon D.M."/>
            <person name="Di Stilio V.S."/>
        </authorList>
    </citation>
    <scope>NUCLEOTIDE SEQUENCE [LARGE SCALE GENOMIC DNA]</scope>
    <source>
        <strain evidence="2">cv. WT478/WT964</strain>
        <tissue evidence="1">Leaves</tissue>
    </source>
</reference>
<organism evidence="1 2">
    <name type="scientific">Thalictrum thalictroides</name>
    <name type="common">Rue-anemone</name>
    <name type="synonym">Anemone thalictroides</name>
    <dbReference type="NCBI Taxonomy" id="46969"/>
    <lineage>
        <taxon>Eukaryota</taxon>
        <taxon>Viridiplantae</taxon>
        <taxon>Streptophyta</taxon>
        <taxon>Embryophyta</taxon>
        <taxon>Tracheophyta</taxon>
        <taxon>Spermatophyta</taxon>
        <taxon>Magnoliopsida</taxon>
        <taxon>Ranunculales</taxon>
        <taxon>Ranunculaceae</taxon>
        <taxon>Thalictroideae</taxon>
        <taxon>Thalictrum</taxon>
    </lineage>
</organism>
<dbReference type="OrthoDB" id="8194677at2759"/>
<protein>
    <submittedName>
        <fullName evidence="1">Uncharacterized protein</fullName>
    </submittedName>
</protein>
<keyword evidence="2" id="KW-1185">Reference proteome</keyword>
<feature type="non-terminal residue" evidence="1">
    <location>
        <position position="1"/>
    </location>
</feature>